<feature type="domain" description="Serine hydrolase" evidence="2">
    <location>
        <begin position="2"/>
        <end position="96"/>
    </location>
</feature>
<dbReference type="SUPFAM" id="SSF53474">
    <property type="entry name" value="alpha/beta-Hydrolases"/>
    <property type="match status" value="1"/>
</dbReference>
<reference evidence="4" key="1">
    <citation type="submission" date="2005-09" db="EMBL/GenBank/DDBJ databases">
        <title>Annotation of the Aspergillus terreus NIH2624 genome.</title>
        <authorList>
            <person name="Birren B.W."/>
            <person name="Lander E.S."/>
            <person name="Galagan J.E."/>
            <person name="Nusbaum C."/>
            <person name="Devon K."/>
            <person name="Henn M."/>
            <person name="Ma L.-J."/>
            <person name="Jaffe D.B."/>
            <person name="Butler J."/>
            <person name="Alvarez P."/>
            <person name="Gnerre S."/>
            <person name="Grabherr M."/>
            <person name="Kleber M."/>
            <person name="Mauceli E.W."/>
            <person name="Brockman W."/>
            <person name="Rounsley S."/>
            <person name="Young S.K."/>
            <person name="LaButti K."/>
            <person name="Pushparaj V."/>
            <person name="DeCaprio D."/>
            <person name="Crawford M."/>
            <person name="Koehrsen M."/>
            <person name="Engels R."/>
            <person name="Montgomery P."/>
            <person name="Pearson M."/>
            <person name="Howarth C."/>
            <person name="Larson L."/>
            <person name="Luoma S."/>
            <person name="White J."/>
            <person name="Alvarado L."/>
            <person name="Kodira C.D."/>
            <person name="Zeng Q."/>
            <person name="Oleary S."/>
            <person name="Yandava C."/>
            <person name="Denning D.W."/>
            <person name="Nierman W.C."/>
            <person name="Milne T."/>
            <person name="Madden K."/>
        </authorList>
    </citation>
    <scope>NUCLEOTIDE SEQUENCE [LARGE SCALE GENOMIC DNA]</scope>
    <source>
        <strain evidence="4">NIH 2624 / FGSC A1156</strain>
    </source>
</reference>
<sequence length="114" mass="12515">MNIEWDFPDAPFTSAPFAGIDQVYDPPYYEFWSKDSLATIRGSCSWLFGYTERNGPYDAVMSFSQGGTLVASALLLHEAETSRLPQPFKAAIFFGGGPPLTVMDSLGFDIAEDS</sequence>
<dbReference type="InterPro" id="IPR050593">
    <property type="entry name" value="LovG"/>
</dbReference>
<name>Q0D1A1_ASPTN</name>
<organism evidence="3 4">
    <name type="scientific">Aspergillus terreus (strain NIH 2624 / FGSC A1156)</name>
    <dbReference type="NCBI Taxonomy" id="341663"/>
    <lineage>
        <taxon>Eukaryota</taxon>
        <taxon>Fungi</taxon>
        <taxon>Dikarya</taxon>
        <taxon>Ascomycota</taxon>
        <taxon>Pezizomycotina</taxon>
        <taxon>Eurotiomycetes</taxon>
        <taxon>Eurotiomycetidae</taxon>
        <taxon>Eurotiales</taxon>
        <taxon>Aspergillaceae</taxon>
        <taxon>Aspergillus</taxon>
        <taxon>Aspergillus subgen. Circumdati</taxon>
    </lineage>
</organism>
<dbReference type="Proteomes" id="UP000007963">
    <property type="component" value="Unassembled WGS sequence"/>
</dbReference>
<gene>
    <name evidence="3" type="ORF">ATEG_00283</name>
</gene>
<dbReference type="GeneID" id="4355034"/>
<dbReference type="InterPro" id="IPR029058">
    <property type="entry name" value="AB_hydrolase_fold"/>
</dbReference>
<evidence type="ECO:0000259" key="2">
    <source>
        <dbReference type="Pfam" id="PF03959"/>
    </source>
</evidence>
<dbReference type="AlphaFoldDB" id="Q0D1A1"/>
<dbReference type="HOGENOM" id="CLU_2120622_0_0_1"/>
<evidence type="ECO:0000313" key="3">
    <source>
        <dbReference type="EMBL" id="EAU38929.1"/>
    </source>
</evidence>
<dbReference type="GO" id="GO:0016787">
    <property type="term" value="F:hydrolase activity"/>
    <property type="evidence" value="ECO:0007669"/>
    <property type="project" value="UniProtKB-KW"/>
</dbReference>
<dbReference type="InterPro" id="IPR005645">
    <property type="entry name" value="FSH-like_dom"/>
</dbReference>
<dbReference type="GO" id="GO:0005634">
    <property type="term" value="C:nucleus"/>
    <property type="evidence" value="ECO:0007669"/>
    <property type="project" value="TreeGrafter"/>
</dbReference>
<dbReference type="RefSeq" id="XP_001210369.1">
    <property type="nucleotide sequence ID" value="XM_001210369.1"/>
</dbReference>
<dbReference type="PANTHER" id="PTHR48070">
    <property type="entry name" value="ESTERASE OVCA2"/>
    <property type="match status" value="1"/>
</dbReference>
<dbReference type="OrthoDB" id="2094269at2759"/>
<evidence type="ECO:0000313" key="4">
    <source>
        <dbReference type="Proteomes" id="UP000007963"/>
    </source>
</evidence>
<dbReference type="Gene3D" id="3.40.50.1820">
    <property type="entry name" value="alpha/beta hydrolase"/>
    <property type="match status" value="1"/>
</dbReference>
<dbReference type="GO" id="GO:0019748">
    <property type="term" value="P:secondary metabolic process"/>
    <property type="evidence" value="ECO:0007669"/>
    <property type="project" value="TreeGrafter"/>
</dbReference>
<accession>Q0D1A1</accession>
<evidence type="ECO:0000256" key="1">
    <source>
        <dbReference type="ARBA" id="ARBA00022801"/>
    </source>
</evidence>
<keyword evidence="1" id="KW-0378">Hydrolase</keyword>
<protein>
    <recommendedName>
        <fullName evidence="2">Serine hydrolase domain-containing protein</fullName>
    </recommendedName>
</protein>
<dbReference type="VEuPathDB" id="FungiDB:ATEG_00283"/>
<proteinExistence type="predicted"/>
<dbReference type="Pfam" id="PF03959">
    <property type="entry name" value="FSH1"/>
    <property type="match status" value="1"/>
</dbReference>
<dbReference type="GO" id="GO:0005737">
    <property type="term" value="C:cytoplasm"/>
    <property type="evidence" value="ECO:0007669"/>
    <property type="project" value="TreeGrafter"/>
</dbReference>
<dbReference type="EMBL" id="CH476594">
    <property type="protein sequence ID" value="EAU38929.1"/>
    <property type="molecule type" value="Genomic_DNA"/>
</dbReference>
<dbReference type="PANTHER" id="PTHR48070:SF7">
    <property type="entry name" value="SERINE HYDROLASE FSH DOMAIN-CONTAINING PROTEIN-RELATED"/>
    <property type="match status" value="1"/>
</dbReference>